<dbReference type="AlphaFoldDB" id="A0A158PP63"/>
<dbReference type="GO" id="GO:0016973">
    <property type="term" value="P:poly(A)+ mRNA export from nucleus"/>
    <property type="evidence" value="ECO:0007669"/>
    <property type="project" value="TreeGrafter"/>
</dbReference>
<evidence type="ECO:0000313" key="6">
    <source>
        <dbReference type="EMBL" id="VDK49143.1"/>
    </source>
</evidence>
<keyword evidence="5" id="KW-0653">Protein transport</keyword>
<evidence type="ECO:0000313" key="7">
    <source>
        <dbReference type="Proteomes" id="UP000267096"/>
    </source>
</evidence>
<reference evidence="6 7" key="2">
    <citation type="submission" date="2018-11" db="EMBL/GenBank/DDBJ databases">
        <authorList>
            <consortium name="Pathogen Informatics"/>
        </authorList>
    </citation>
    <scope>NUCLEOTIDE SEQUENCE [LARGE SCALE GENOMIC DNA]</scope>
</reference>
<evidence type="ECO:0000256" key="5">
    <source>
        <dbReference type="RuleBase" id="RU364035"/>
    </source>
</evidence>
<gene>
    <name evidence="6" type="ORF">ASIM_LOCUS13190</name>
</gene>
<evidence type="ECO:0000256" key="3">
    <source>
        <dbReference type="ARBA" id="ARBA00023132"/>
    </source>
</evidence>
<dbReference type="GO" id="GO:0005643">
    <property type="term" value="C:nuclear pore"/>
    <property type="evidence" value="ECO:0007669"/>
    <property type="project" value="UniProtKB-SubCell"/>
</dbReference>
<keyword evidence="5" id="KW-0472">Membrane</keyword>
<dbReference type="Proteomes" id="UP000267096">
    <property type="component" value="Unassembled WGS sequence"/>
</dbReference>
<keyword evidence="5" id="KW-0509">mRNA transport</keyword>
<dbReference type="InterPro" id="IPR007231">
    <property type="entry name" value="Nucleoporin_int_Nup93/Nic96"/>
</dbReference>
<keyword evidence="5" id="KW-0811">Translocation</keyword>
<accession>A0A158PP63</accession>
<dbReference type="Pfam" id="PF04097">
    <property type="entry name" value="Nic96"/>
    <property type="match status" value="2"/>
</dbReference>
<dbReference type="EMBL" id="UYRR01031332">
    <property type="protein sequence ID" value="VDK49143.1"/>
    <property type="molecule type" value="Genomic_DNA"/>
</dbReference>
<dbReference type="OrthoDB" id="1918363at2759"/>
<comment type="similarity">
    <text evidence="2 5">Belongs to the nucleoporin interacting component (NIC) family.</text>
</comment>
<keyword evidence="3 5" id="KW-0906">Nuclear pore complex</keyword>
<reference evidence="8" key="1">
    <citation type="submission" date="2016-04" db="UniProtKB">
        <authorList>
            <consortium name="WormBaseParasite"/>
        </authorList>
    </citation>
    <scope>IDENTIFICATION</scope>
</reference>
<comment type="subcellular location">
    <subcellularLocation>
        <location evidence="1 5">Nucleus</location>
        <location evidence="1 5">Nuclear pore complex</location>
    </subcellularLocation>
</comment>
<name>A0A158PP63_ANISI</name>
<dbReference type="GO" id="GO:0017056">
    <property type="term" value="F:structural constituent of nuclear pore"/>
    <property type="evidence" value="ECO:0007669"/>
    <property type="project" value="InterPro"/>
</dbReference>
<protein>
    <recommendedName>
        <fullName evidence="5">Nuclear pore protein</fullName>
    </recommendedName>
</protein>
<proteinExistence type="inferred from homology"/>
<keyword evidence="4 5" id="KW-0539">Nucleus</keyword>
<evidence type="ECO:0000256" key="1">
    <source>
        <dbReference type="ARBA" id="ARBA00004567"/>
    </source>
</evidence>
<dbReference type="WBParaSite" id="ASIM_0001376201-mRNA-1">
    <property type="protein sequence ID" value="ASIM_0001376201-mRNA-1"/>
    <property type="gene ID" value="ASIM_0001376201"/>
</dbReference>
<dbReference type="PANTHER" id="PTHR11225">
    <property type="entry name" value="NUCLEAR PORE COMPLEX PROTEIN NUP93 NUCLEOPORIN NUP93 DEAD EYE PROTEIN"/>
    <property type="match status" value="1"/>
</dbReference>
<evidence type="ECO:0000313" key="8">
    <source>
        <dbReference type="WBParaSite" id="ASIM_0001376201-mRNA-1"/>
    </source>
</evidence>
<keyword evidence="7" id="KW-1185">Reference proteome</keyword>
<keyword evidence="5" id="KW-0813">Transport</keyword>
<organism evidence="8">
    <name type="scientific">Anisakis simplex</name>
    <name type="common">Herring worm</name>
    <dbReference type="NCBI Taxonomy" id="6269"/>
    <lineage>
        <taxon>Eukaryota</taxon>
        <taxon>Metazoa</taxon>
        <taxon>Ecdysozoa</taxon>
        <taxon>Nematoda</taxon>
        <taxon>Chromadorea</taxon>
        <taxon>Rhabditida</taxon>
        <taxon>Spirurina</taxon>
        <taxon>Ascaridomorpha</taxon>
        <taxon>Ascaridoidea</taxon>
        <taxon>Anisakidae</taxon>
        <taxon>Anisakis</taxon>
        <taxon>Anisakis simplex complex</taxon>
    </lineage>
</organism>
<dbReference type="PANTHER" id="PTHR11225:SF4">
    <property type="entry name" value="NUCLEAR PORE COMPLEX PROTEIN NUP93"/>
    <property type="match status" value="1"/>
</dbReference>
<sequence length="710" mass="79392">MLTRSAGKDHQHMMRVVHTFNKQKLESDFSCIDSARVGRSTPVKKVAVEKSGFPVELAAFKFHANILLGEKGFSLESRTTQLKVGASEIIAEEDTSVSPSGYTEILTETTDLNSDKVKLDAERAFLNQYTVDDCQDTILSYAYSTRGSLPSQTGANLRKPALSSSSRAMEAAFAETLSNYIETKNYNDLLNGFMDAAQLCDIREHCAKSIWEQGVAVLKTTYSQSDPSPDVASCDTMELVGAFLKVKNQRIVRRQYQDGIYGPNGQPVWELLYYCFRAGDYGSVAEIAKTHLQKSVALVAALSSIVKSNQLSIEDRDKVSSEWRLEAESTVDIYKKGIYLALLGCAGNVVVAELCDSIEKIFKFFVGVEYFALNGADQALFFEALWLSGQFERAIDALYRSGRLVHAVHLGILAYVNNLLVTSASEAGKLRNFLFIFVVIIIYISFECTNAERALDYYFMLRRFETPTGSNMFSACVSRAVFLSGESEEILGKIDTRNAVRGQGFIDKYSNEININDIIKKVASDSELSNESERAVQLYSVVECYDDAVRAMCSFVITTPFDEYINTNQKSRQLAIWLIDLCKRRISENVSFPNSFSILCLLVDLSAFFMCFHQKRYSLCMEIIKKLKCIPLKSAEVNGFVSMFHVIPVQIRSLLGELCVKVMYVVVNGSASKEEMRSTANAIIEYTARIPLELSTEVNARILELNSMIQ</sequence>
<dbReference type="GO" id="GO:0006606">
    <property type="term" value="P:protein import into nucleus"/>
    <property type="evidence" value="ECO:0007669"/>
    <property type="project" value="TreeGrafter"/>
</dbReference>
<evidence type="ECO:0000256" key="2">
    <source>
        <dbReference type="ARBA" id="ARBA00010186"/>
    </source>
</evidence>
<evidence type="ECO:0000256" key="4">
    <source>
        <dbReference type="ARBA" id="ARBA00023242"/>
    </source>
</evidence>